<evidence type="ECO:0000313" key="2">
    <source>
        <dbReference type="EMBL" id="KAL2716677.1"/>
    </source>
</evidence>
<organism evidence="2 3">
    <name type="scientific">Vespula squamosa</name>
    <name type="common">Southern yellow jacket</name>
    <name type="synonym">Wasp</name>
    <dbReference type="NCBI Taxonomy" id="30214"/>
    <lineage>
        <taxon>Eukaryota</taxon>
        <taxon>Metazoa</taxon>
        <taxon>Ecdysozoa</taxon>
        <taxon>Arthropoda</taxon>
        <taxon>Hexapoda</taxon>
        <taxon>Insecta</taxon>
        <taxon>Pterygota</taxon>
        <taxon>Neoptera</taxon>
        <taxon>Endopterygota</taxon>
        <taxon>Hymenoptera</taxon>
        <taxon>Apocrita</taxon>
        <taxon>Aculeata</taxon>
        <taxon>Vespoidea</taxon>
        <taxon>Vespidae</taxon>
        <taxon>Vespinae</taxon>
        <taxon>Vespula</taxon>
    </lineage>
</organism>
<protein>
    <submittedName>
        <fullName evidence="2">Uncharacterized protein</fullName>
    </submittedName>
</protein>
<evidence type="ECO:0000256" key="1">
    <source>
        <dbReference type="SAM" id="MobiDB-lite"/>
    </source>
</evidence>
<comment type="caution">
    <text evidence="2">The sequence shown here is derived from an EMBL/GenBank/DDBJ whole genome shotgun (WGS) entry which is preliminary data.</text>
</comment>
<dbReference type="EMBL" id="JAUDFV010000154">
    <property type="protein sequence ID" value="KAL2716677.1"/>
    <property type="molecule type" value="Genomic_DNA"/>
</dbReference>
<dbReference type="AlphaFoldDB" id="A0ABD2A8N0"/>
<feature type="region of interest" description="Disordered" evidence="1">
    <location>
        <begin position="1"/>
        <end position="21"/>
    </location>
</feature>
<sequence length="79" mass="9250">MEKAMKDPNESNNREFALEANDRATSSNRSFIYLVQDANSERLIIFAGIIRIQKYSERSWPFSFQFLATRHGLDRHPES</sequence>
<keyword evidence="3" id="KW-1185">Reference proteome</keyword>
<accession>A0ABD2A8N0</accession>
<gene>
    <name evidence="2" type="ORF">V1478_014353</name>
</gene>
<dbReference type="Proteomes" id="UP001607302">
    <property type="component" value="Unassembled WGS sequence"/>
</dbReference>
<proteinExistence type="predicted"/>
<name>A0ABD2A8N0_VESSQ</name>
<evidence type="ECO:0000313" key="3">
    <source>
        <dbReference type="Proteomes" id="UP001607302"/>
    </source>
</evidence>
<reference evidence="2 3" key="1">
    <citation type="journal article" date="2024" name="Ann. Entomol. Soc. Am.">
        <title>Genomic analyses of the southern and eastern yellowjacket wasps (Hymenoptera: Vespidae) reveal evolutionary signatures of social life.</title>
        <authorList>
            <person name="Catto M.A."/>
            <person name="Caine P.B."/>
            <person name="Orr S.E."/>
            <person name="Hunt B.G."/>
            <person name="Goodisman M.A.D."/>
        </authorList>
    </citation>
    <scope>NUCLEOTIDE SEQUENCE [LARGE SCALE GENOMIC DNA]</scope>
    <source>
        <strain evidence="2">233</strain>
        <tissue evidence="2">Head and thorax</tissue>
    </source>
</reference>